<evidence type="ECO:0000259" key="6">
    <source>
        <dbReference type="Pfam" id="PF08100"/>
    </source>
</evidence>
<dbReference type="PIRSF" id="PIRSF005739">
    <property type="entry name" value="O-mtase"/>
    <property type="match status" value="1"/>
</dbReference>
<evidence type="ECO:0000313" key="7">
    <source>
        <dbReference type="EMBL" id="OLF09576.1"/>
    </source>
</evidence>
<evidence type="ECO:0000256" key="2">
    <source>
        <dbReference type="ARBA" id="ARBA00022679"/>
    </source>
</evidence>
<keyword evidence="8" id="KW-1185">Reference proteome</keyword>
<dbReference type="InterPro" id="IPR029063">
    <property type="entry name" value="SAM-dependent_MTases_sf"/>
</dbReference>
<dbReference type="Pfam" id="PF00891">
    <property type="entry name" value="Methyltransf_2"/>
    <property type="match status" value="1"/>
</dbReference>
<dbReference type="Pfam" id="PF08100">
    <property type="entry name" value="Dimerisation"/>
    <property type="match status" value="1"/>
</dbReference>
<dbReference type="SUPFAM" id="SSF53335">
    <property type="entry name" value="S-adenosyl-L-methionine-dependent methyltransferases"/>
    <property type="match status" value="1"/>
</dbReference>
<evidence type="ECO:0000259" key="5">
    <source>
        <dbReference type="Pfam" id="PF00891"/>
    </source>
</evidence>
<keyword evidence="2" id="KW-0808">Transferase</keyword>
<dbReference type="InterPro" id="IPR036390">
    <property type="entry name" value="WH_DNA-bd_sf"/>
</dbReference>
<dbReference type="PANTHER" id="PTHR43712">
    <property type="entry name" value="PUTATIVE (AFU_ORTHOLOGUE AFUA_4G14580)-RELATED"/>
    <property type="match status" value="1"/>
</dbReference>
<feature type="domain" description="O-methyltransferase dimerisation" evidence="6">
    <location>
        <begin position="18"/>
        <end position="87"/>
    </location>
</feature>
<dbReference type="PROSITE" id="PS51683">
    <property type="entry name" value="SAM_OMT_II"/>
    <property type="match status" value="1"/>
</dbReference>
<proteinExistence type="predicted"/>
<dbReference type="GO" id="GO:0008171">
    <property type="term" value="F:O-methyltransferase activity"/>
    <property type="evidence" value="ECO:0007669"/>
    <property type="project" value="InterPro"/>
</dbReference>
<feature type="domain" description="O-methyltransferase C-terminal" evidence="5">
    <location>
        <begin position="114"/>
        <end position="315"/>
    </location>
</feature>
<dbReference type="RefSeq" id="WP_075129711.1">
    <property type="nucleotide sequence ID" value="NZ_MSIE01000085.1"/>
</dbReference>
<dbReference type="Gene3D" id="1.10.10.10">
    <property type="entry name" value="Winged helix-like DNA-binding domain superfamily/Winged helix DNA-binding domain"/>
    <property type="match status" value="1"/>
</dbReference>
<keyword evidence="3" id="KW-0949">S-adenosyl-L-methionine</keyword>
<keyword evidence="1" id="KW-0489">Methyltransferase</keyword>
<dbReference type="InterPro" id="IPR036388">
    <property type="entry name" value="WH-like_DNA-bd_sf"/>
</dbReference>
<dbReference type="EMBL" id="MSIE01000085">
    <property type="protein sequence ID" value="OLF09576.1"/>
    <property type="molecule type" value="Genomic_DNA"/>
</dbReference>
<evidence type="ECO:0000313" key="8">
    <source>
        <dbReference type="Proteomes" id="UP000185596"/>
    </source>
</evidence>
<organism evidence="7 8">
    <name type="scientific">Actinophytocola xanthii</name>
    <dbReference type="NCBI Taxonomy" id="1912961"/>
    <lineage>
        <taxon>Bacteria</taxon>
        <taxon>Bacillati</taxon>
        <taxon>Actinomycetota</taxon>
        <taxon>Actinomycetes</taxon>
        <taxon>Pseudonocardiales</taxon>
        <taxon>Pseudonocardiaceae</taxon>
    </lineage>
</organism>
<reference evidence="7 8" key="1">
    <citation type="submission" date="2016-12" db="EMBL/GenBank/DDBJ databases">
        <title>The draft genome sequence of Actinophytocola sp. 11-183.</title>
        <authorList>
            <person name="Wang W."/>
            <person name="Yuan L."/>
        </authorList>
    </citation>
    <scope>NUCLEOTIDE SEQUENCE [LARGE SCALE GENOMIC DNA]</scope>
    <source>
        <strain evidence="7 8">11-183</strain>
    </source>
</reference>
<evidence type="ECO:0000256" key="1">
    <source>
        <dbReference type="ARBA" id="ARBA00022603"/>
    </source>
</evidence>
<dbReference type="InterPro" id="IPR016461">
    <property type="entry name" value="COMT-like"/>
</dbReference>
<evidence type="ECO:0000256" key="4">
    <source>
        <dbReference type="PIRSR" id="PIRSR005739-1"/>
    </source>
</evidence>
<dbReference type="InterPro" id="IPR001077">
    <property type="entry name" value="COMT_C"/>
</dbReference>
<dbReference type="Proteomes" id="UP000185596">
    <property type="component" value="Unassembled WGS sequence"/>
</dbReference>
<gene>
    <name evidence="7" type="ORF">BU204_32905</name>
</gene>
<dbReference type="STRING" id="1912961.BU204_32905"/>
<feature type="active site" description="Proton acceptor" evidence="4">
    <location>
        <position position="245"/>
    </location>
</feature>
<accession>A0A1Q8C5G0</accession>
<protein>
    <submittedName>
        <fullName evidence="7">Uncharacterized protein</fullName>
    </submittedName>
</protein>
<dbReference type="AlphaFoldDB" id="A0A1Q8C5G0"/>
<dbReference type="InterPro" id="IPR012967">
    <property type="entry name" value="COMT_dimerisation"/>
</dbReference>
<dbReference type="GO" id="GO:0046983">
    <property type="term" value="F:protein dimerization activity"/>
    <property type="evidence" value="ECO:0007669"/>
    <property type="project" value="InterPro"/>
</dbReference>
<dbReference type="SUPFAM" id="SSF46785">
    <property type="entry name" value="Winged helix' DNA-binding domain"/>
    <property type="match status" value="1"/>
</dbReference>
<dbReference type="OrthoDB" id="3804952at2"/>
<sequence length="337" mass="36424">MTTNPSPDPVRHVLSEAMGYVYAAAMRAAVELEIAERLADGPRLPEELAADAGADAPSLARLLRFLATRGVFREDAEGRFHLTPYADPLRADAPRSIRTGVLAVTAEVFWTSSRDLGEAVRSGEPAFDRRYGRPFFDFLAANPDEGAMFNDGMANLSAIEVDDIVASYDLPTTGTVVDVGGGQGGLLLAALRARPGLTGILFDRPEVLPGNVLAGLGEARYDLVAGDFFESVPGGDLYLLKNVLHDWSDEQCVRILENCRRAMRPGGRVLALDAVIEPDNQPHFGKTTDMFMMLLVPGRERGRREFEDLFDRAGLRVTRVLPTPSAVAVVEAVAAAS</sequence>
<evidence type="ECO:0000256" key="3">
    <source>
        <dbReference type="ARBA" id="ARBA00022691"/>
    </source>
</evidence>
<name>A0A1Q8C5G0_9PSEU</name>
<dbReference type="GO" id="GO:0032259">
    <property type="term" value="P:methylation"/>
    <property type="evidence" value="ECO:0007669"/>
    <property type="project" value="UniProtKB-KW"/>
</dbReference>
<comment type="caution">
    <text evidence="7">The sequence shown here is derived from an EMBL/GenBank/DDBJ whole genome shotgun (WGS) entry which is preliminary data.</text>
</comment>
<dbReference type="Gene3D" id="3.40.50.150">
    <property type="entry name" value="Vaccinia Virus protein VP39"/>
    <property type="match status" value="1"/>
</dbReference>
<dbReference type="PANTHER" id="PTHR43712:SF2">
    <property type="entry name" value="O-METHYLTRANSFERASE CICE"/>
    <property type="match status" value="1"/>
</dbReference>